<organism evidence="3 4">
    <name type="scientific">Streptomyces tibetensis</name>
    <dbReference type="NCBI Taxonomy" id="2382123"/>
    <lineage>
        <taxon>Bacteria</taxon>
        <taxon>Bacillati</taxon>
        <taxon>Actinomycetota</taxon>
        <taxon>Actinomycetes</taxon>
        <taxon>Kitasatosporales</taxon>
        <taxon>Streptomycetaceae</taxon>
        <taxon>Streptomyces</taxon>
    </lineage>
</organism>
<dbReference type="SUPFAM" id="SSF55785">
    <property type="entry name" value="PYP-like sensor domain (PAS domain)"/>
    <property type="match status" value="2"/>
</dbReference>
<dbReference type="CDD" id="cd00130">
    <property type="entry name" value="PAS"/>
    <property type="match status" value="2"/>
</dbReference>
<dbReference type="InterPro" id="IPR003018">
    <property type="entry name" value="GAF"/>
</dbReference>
<dbReference type="InterPro" id="IPR029016">
    <property type="entry name" value="GAF-like_dom_sf"/>
</dbReference>
<dbReference type="InterPro" id="IPR001932">
    <property type="entry name" value="PPM-type_phosphatase-like_dom"/>
</dbReference>
<dbReference type="SUPFAM" id="SSF55874">
    <property type="entry name" value="ATPase domain of HSP90 chaperone/DNA topoisomerase II/histidine kinase"/>
    <property type="match status" value="1"/>
</dbReference>
<accession>A0ABW6MTW1</accession>
<gene>
    <name evidence="3" type="ORF">ACFYQT_13620</name>
</gene>
<dbReference type="InterPro" id="IPR003594">
    <property type="entry name" value="HATPase_dom"/>
</dbReference>
<dbReference type="CDD" id="cd16936">
    <property type="entry name" value="HATPase_RsbW-like"/>
    <property type="match status" value="1"/>
</dbReference>
<name>A0ABW6MTW1_9ACTN</name>
<dbReference type="PANTHER" id="PTHR43156:SF2">
    <property type="entry name" value="STAGE II SPORULATION PROTEIN E"/>
    <property type="match status" value="1"/>
</dbReference>
<dbReference type="EMBL" id="JBIAJP010000003">
    <property type="protein sequence ID" value="MFF0004462.1"/>
    <property type="molecule type" value="Genomic_DNA"/>
</dbReference>
<dbReference type="NCBIfam" id="TIGR00229">
    <property type="entry name" value="sensory_box"/>
    <property type="match status" value="2"/>
</dbReference>
<evidence type="ECO:0000259" key="2">
    <source>
        <dbReference type="PROSITE" id="PS50112"/>
    </source>
</evidence>
<dbReference type="InterPro" id="IPR013656">
    <property type="entry name" value="PAS_4"/>
</dbReference>
<dbReference type="InterPro" id="IPR013767">
    <property type="entry name" value="PAS_fold"/>
</dbReference>
<dbReference type="Gene3D" id="3.30.450.20">
    <property type="entry name" value="PAS domain"/>
    <property type="match status" value="2"/>
</dbReference>
<dbReference type="Pfam" id="PF08448">
    <property type="entry name" value="PAS_4"/>
    <property type="match status" value="1"/>
</dbReference>
<dbReference type="Gene3D" id="3.30.565.10">
    <property type="entry name" value="Histidine kinase-like ATPase, C-terminal domain"/>
    <property type="match status" value="1"/>
</dbReference>
<comment type="caution">
    <text evidence="3">The sequence shown here is derived from an EMBL/GenBank/DDBJ whole genome shotgun (WGS) entry which is preliminary data.</text>
</comment>
<dbReference type="Gene3D" id="3.60.40.10">
    <property type="entry name" value="PPM-type phosphatase domain"/>
    <property type="match status" value="1"/>
</dbReference>
<dbReference type="SUPFAM" id="SSF81606">
    <property type="entry name" value="PP2C-like"/>
    <property type="match status" value="1"/>
</dbReference>
<feature type="domain" description="PAS" evidence="2">
    <location>
        <begin position="25"/>
        <end position="79"/>
    </location>
</feature>
<dbReference type="Gene3D" id="3.30.450.40">
    <property type="match status" value="1"/>
</dbReference>
<dbReference type="Pfam" id="PF13581">
    <property type="entry name" value="HATPase_c_2"/>
    <property type="match status" value="1"/>
</dbReference>
<dbReference type="InterPro" id="IPR000014">
    <property type="entry name" value="PAS"/>
</dbReference>
<keyword evidence="1" id="KW-0378">Hydrolase</keyword>
<dbReference type="InterPro" id="IPR036890">
    <property type="entry name" value="HATPase_C_sf"/>
</dbReference>
<dbReference type="SMART" id="SM00091">
    <property type="entry name" value="PAS"/>
    <property type="match status" value="2"/>
</dbReference>
<dbReference type="Pfam" id="PF01590">
    <property type="entry name" value="GAF"/>
    <property type="match status" value="1"/>
</dbReference>
<dbReference type="RefSeq" id="WP_361946938.1">
    <property type="nucleotide sequence ID" value="NZ_JBEXWI010000024.1"/>
</dbReference>
<dbReference type="PANTHER" id="PTHR43156">
    <property type="entry name" value="STAGE II SPORULATION PROTEIN E-RELATED"/>
    <property type="match status" value="1"/>
</dbReference>
<dbReference type="Pfam" id="PF00989">
    <property type="entry name" value="PAS"/>
    <property type="match status" value="1"/>
</dbReference>
<protein>
    <submittedName>
        <fullName evidence="3">SpoIIE family protein phosphatase</fullName>
    </submittedName>
</protein>
<dbReference type="InterPro" id="IPR035965">
    <property type="entry name" value="PAS-like_dom_sf"/>
</dbReference>
<evidence type="ECO:0000313" key="4">
    <source>
        <dbReference type="Proteomes" id="UP001601422"/>
    </source>
</evidence>
<dbReference type="SMART" id="SM00331">
    <property type="entry name" value="PP2C_SIG"/>
    <property type="match status" value="1"/>
</dbReference>
<dbReference type="Pfam" id="PF07228">
    <property type="entry name" value="SpoIIE"/>
    <property type="match status" value="1"/>
</dbReference>
<reference evidence="3 4" key="1">
    <citation type="submission" date="2024-10" db="EMBL/GenBank/DDBJ databases">
        <title>The Natural Products Discovery Center: Release of the First 8490 Sequenced Strains for Exploring Actinobacteria Biosynthetic Diversity.</title>
        <authorList>
            <person name="Kalkreuter E."/>
            <person name="Kautsar S.A."/>
            <person name="Yang D."/>
            <person name="Bader C.D."/>
            <person name="Teijaro C.N."/>
            <person name="Fluegel L."/>
            <person name="Davis C.M."/>
            <person name="Simpson J.R."/>
            <person name="Lauterbach L."/>
            <person name="Steele A.D."/>
            <person name="Gui C."/>
            <person name="Meng S."/>
            <person name="Li G."/>
            <person name="Viehrig K."/>
            <person name="Ye F."/>
            <person name="Su P."/>
            <person name="Kiefer A.F."/>
            <person name="Nichols A."/>
            <person name="Cepeda A.J."/>
            <person name="Yan W."/>
            <person name="Fan B."/>
            <person name="Jiang Y."/>
            <person name="Adhikari A."/>
            <person name="Zheng C.-J."/>
            <person name="Schuster L."/>
            <person name="Cowan T.M."/>
            <person name="Smanski M.J."/>
            <person name="Chevrette M.G."/>
            <person name="De Carvalho L.P.S."/>
            <person name="Shen B."/>
        </authorList>
    </citation>
    <scope>NUCLEOTIDE SEQUENCE [LARGE SCALE GENOMIC DNA]</scope>
    <source>
        <strain evidence="3 4">NPDC005497</strain>
    </source>
</reference>
<dbReference type="Proteomes" id="UP001601422">
    <property type="component" value="Unassembled WGS sequence"/>
</dbReference>
<dbReference type="InterPro" id="IPR052016">
    <property type="entry name" value="Bact_Sigma-Reg"/>
</dbReference>
<evidence type="ECO:0000256" key="1">
    <source>
        <dbReference type="ARBA" id="ARBA00022801"/>
    </source>
</evidence>
<keyword evidence="4" id="KW-1185">Reference proteome</keyword>
<evidence type="ECO:0000313" key="3">
    <source>
        <dbReference type="EMBL" id="MFF0004462.1"/>
    </source>
</evidence>
<dbReference type="SUPFAM" id="SSF55781">
    <property type="entry name" value="GAF domain-like"/>
    <property type="match status" value="1"/>
</dbReference>
<dbReference type="PROSITE" id="PS50112">
    <property type="entry name" value="PAS"/>
    <property type="match status" value="1"/>
</dbReference>
<proteinExistence type="predicted"/>
<dbReference type="InterPro" id="IPR036457">
    <property type="entry name" value="PPM-type-like_dom_sf"/>
</dbReference>
<sequence length="825" mass="88449">MVFHTEVTPDGTHGPFEMANVAAAVIDTEGTVIGWTGAAERLLGYGAAEILDRSAATLLAQPEDASRAAEVAEECGTRESWGGLVGARHRDGRRLEVGLRVTAMSDTEDRKAWLVSAIDVSKAPTWAVSGEVLEGFLTRSPLGMAVLSPDLRYVWLNDTLERYGGVPRDERLGRRMSDSLPGLNTEALEAQMRRVLETGEPVVDYEYRGWTWADPHQEHAYSTSFFRLDAPDGSPLGVCYMGMDVTDRWRARERLALLSEASACIGGTLNVMQTAQELADFSVPRLADFVTVDLLEAVLHGDEPGSGPADSTYLVRRAGQQSIHEGCPESVVATGDSIDAPRSSPYFESMVNGSPVLEPFLDPATAPWVAQDPARARSIAEFGMHSVMWVPLSARGAVLGVATFIRTEHPQPFEEDDLLLAEELVSRAAVWVENARRYTREHAAALALQRSLLPRGLNGGTAMEVASRYLPADAREGVSGDWFDVIQLSGARVALVVGDVVGHGLNAAATMGRLRTAVQTLADMDLPPDELLAHLDDLVIRLTEEKGGDDEPIATAVLGATCLYAVYDPVTQLCTMARAGHPPPAVVTPGGKVVFPDLPAGPPLGLGSLPFESAEISLPEGSLIALYTDGLIETSDQDIDVGLSRLSHVLAQSGLPPEELCSAVVSNLLTGPQTDDVALLLARPHALGADRVASWDLPTDPAIVASARELAVRELLGWQLDDLVMTTELVVSELVTNAIRHGTGPVRLRMIRHDKLICEVSDASNTSPRMGHARTTDEGGRGLFLVAQLTRRWGTRYTPAGKIIWAEQDLPGEWATGAGADGPGA</sequence>